<evidence type="ECO:0008006" key="3">
    <source>
        <dbReference type="Google" id="ProtNLM"/>
    </source>
</evidence>
<evidence type="ECO:0000313" key="1">
    <source>
        <dbReference type="EMBL" id="OGZ27766.1"/>
    </source>
</evidence>
<sequence length="141" mass="16344">MKKGFVNLKNARRGEYSKVIEEIQKTGKCPFCKENFKYHKKPIYKRRGSWLLTNNSWPYKNSETHLIILGEEHKENFSEITSKDLEAIRFLANWAIKKFKIKGGAVATRFGDTNYTGASVSHIHFHIISPQKKRSVNFPIG</sequence>
<dbReference type="Proteomes" id="UP000177740">
    <property type="component" value="Unassembled WGS sequence"/>
</dbReference>
<evidence type="ECO:0000313" key="2">
    <source>
        <dbReference type="Proteomes" id="UP000177740"/>
    </source>
</evidence>
<dbReference type="AlphaFoldDB" id="A0A1G2EPN6"/>
<proteinExistence type="predicted"/>
<accession>A0A1G2EPN6</accession>
<dbReference type="STRING" id="1801677.A2365_03965"/>
<dbReference type="SUPFAM" id="SSF54197">
    <property type="entry name" value="HIT-like"/>
    <property type="match status" value="1"/>
</dbReference>
<name>A0A1G2EPN6_9BACT</name>
<dbReference type="EMBL" id="MHMM01000004">
    <property type="protein sequence ID" value="OGZ27766.1"/>
    <property type="molecule type" value="Genomic_DNA"/>
</dbReference>
<dbReference type="Gene3D" id="3.30.428.10">
    <property type="entry name" value="HIT-like"/>
    <property type="match status" value="1"/>
</dbReference>
<dbReference type="Pfam" id="PF11969">
    <property type="entry name" value="DcpS_C"/>
    <property type="match status" value="1"/>
</dbReference>
<comment type="caution">
    <text evidence="1">The sequence shown here is derived from an EMBL/GenBank/DDBJ whole genome shotgun (WGS) entry which is preliminary data.</text>
</comment>
<protein>
    <recommendedName>
        <fullName evidence="3">HIT domain-containing protein</fullName>
    </recommendedName>
</protein>
<gene>
    <name evidence="1" type="ORF">A2365_03965</name>
</gene>
<organism evidence="1 2">
    <name type="scientific">Candidatus Nealsonbacteria bacterium RIFOXYB1_FULL_40_15</name>
    <dbReference type="NCBI Taxonomy" id="1801677"/>
    <lineage>
        <taxon>Bacteria</taxon>
        <taxon>Candidatus Nealsoniibacteriota</taxon>
    </lineage>
</organism>
<dbReference type="InterPro" id="IPR036265">
    <property type="entry name" value="HIT-like_sf"/>
</dbReference>
<reference evidence="1 2" key="1">
    <citation type="journal article" date="2016" name="Nat. Commun.">
        <title>Thousands of microbial genomes shed light on interconnected biogeochemical processes in an aquifer system.</title>
        <authorList>
            <person name="Anantharaman K."/>
            <person name="Brown C.T."/>
            <person name="Hug L.A."/>
            <person name="Sharon I."/>
            <person name="Castelle C.J."/>
            <person name="Probst A.J."/>
            <person name="Thomas B.C."/>
            <person name="Singh A."/>
            <person name="Wilkins M.J."/>
            <person name="Karaoz U."/>
            <person name="Brodie E.L."/>
            <person name="Williams K.H."/>
            <person name="Hubbard S.S."/>
            <person name="Banfield J.F."/>
        </authorList>
    </citation>
    <scope>NUCLEOTIDE SEQUENCE [LARGE SCALE GENOMIC DNA]</scope>
</reference>